<keyword evidence="4" id="KW-1185">Reference proteome</keyword>
<evidence type="ECO:0000256" key="2">
    <source>
        <dbReference type="SAM" id="SignalP"/>
    </source>
</evidence>
<evidence type="ECO:0000313" key="3">
    <source>
        <dbReference type="EMBL" id="CAH3148808.1"/>
    </source>
</evidence>
<accession>A0ABN8PQK0</accession>
<gene>
    <name evidence="3" type="ORF">PLOB_00046877</name>
</gene>
<name>A0ABN8PQK0_9CNID</name>
<protein>
    <submittedName>
        <fullName evidence="3">Uncharacterized protein</fullName>
    </submittedName>
</protein>
<reference evidence="3 4" key="1">
    <citation type="submission" date="2022-05" db="EMBL/GenBank/DDBJ databases">
        <authorList>
            <consortium name="Genoscope - CEA"/>
            <person name="William W."/>
        </authorList>
    </citation>
    <scope>NUCLEOTIDE SEQUENCE [LARGE SCALE GENOMIC DNA]</scope>
</reference>
<comment type="caution">
    <text evidence="3">The sequence shown here is derived from an EMBL/GenBank/DDBJ whole genome shotgun (WGS) entry which is preliminary data.</text>
</comment>
<evidence type="ECO:0000256" key="1">
    <source>
        <dbReference type="SAM" id="MobiDB-lite"/>
    </source>
</evidence>
<evidence type="ECO:0000313" key="4">
    <source>
        <dbReference type="Proteomes" id="UP001159405"/>
    </source>
</evidence>
<sequence length="114" mass="13285">MKSLILLLFLGAVAFTLAEEPVEDEAVQEYLDEEEDETITELADEDDEENDPRRRPSPSRRPSRKLMHVFMVSRRALQLMRFSAAVVLPICQENSHSFFSDDWRQMTKRGNINQ</sequence>
<keyword evidence="2" id="KW-0732">Signal</keyword>
<feature type="compositionally biased region" description="Acidic residues" evidence="1">
    <location>
        <begin position="28"/>
        <end position="50"/>
    </location>
</feature>
<dbReference type="EMBL" id="CALNXK010000085">
    <property type="protein sequence ID" value="CAH3148808.1"/>
    <property type="molecule type" value="Genomic_DNA"/>
</dbReference>
<feature type="region of interest" description="Disordered" evidence="1">
    <location>
        <begin position="28"/>
        <end position="62"/>
    </location>
</feature>
<dbReference type="Proteomes" id="UP001159405">
    <property type="component" value="Unassembled WGS sequence"/>
</dbReference>
<feature type="chain" id="PRO_5046612162" evidence="2">
    <location>
        <begin position="19"/>
        <end position="114"/>
    </location>
</feature>
<feature type="signal peptide" evidence="2">
    <location>
        <begin position="1"/>
        <end position="18"/>
    </location>
</feature>
<proteinExistence type="predicted"/>
<organism evidence="3 4">
    <name type="scientific">Porites lobata</name>
    <dbReference type="NCBI Taxonomy" id="104759"/>
    <lineage>
        <taxon>Eukaryota</taxon>
        <taxon>Metazoa</taxon>
        <taxon>Cnidaria</taxon>
        <taxon>Anthozoa</taxon>
        <taxon>Hexacorallia</taxon>
        <taxon>Scleractinia</taxon>
        <taxon>Fungiina</taxon>
        <taxon>Poritidae</taxon>
        <taxon>Porites</taxon>
    </lineage>
</organism>